<keyword evidence="6 9" id="KW-1133">Transmembrane helix</keyword>
<dbReference type="Pfam" id="PF13231">
    <property type="entry name" value="PMT_2"/>
    <property type="match status" value="1"/>
</dbReference>
<organism evidence="11 12">
    <name type="scientific">Mesorhizobium tamadayense</name>
    <dbReference type="NCBI Taxonomy" id="425306"/>
    <lineage>
        <taxon>Bacteria</taxon>
        <taxon>Pseudomonadati</taxon>
        <taxon>Pseudomonadota</taxon>
        <taxon>Alphaproteobacteria</taxon>
        <taxon>Hyphomicrobiales</taxon>
        <taxon>Phyllobacteriaceae</taxon>
        <taxon>Mesorhizobium</taxon>
    </lineage>
</organism>
<feature type="transmembrane region" description="Helical" evidence="9">
    <location>
        <begin position="479"/>
        <end position="495"/>
    </location>
</feature>
<evidence type="ECO:0000313" key="12">
    <source>
        <dbReference type="Proteomes" id="UP000273786"/>
    </source>
</evidence>
<evidence type="ECO:0000259" key="10">
    <source>
        <dbReference type="Pfam" id="PF13231"/>
    </source>
</evidence>
<dbReference type="OrthoDB" id="9153955at2"/>
<feature type="region of interest" description="Disordered" evidence="8">
    <location>
        <begin position="1"/>
        <end position="42"/>
    </location>
</feature>
<gene>
    <name evidence="11" type="ORF">EH240_24000</name>
</gene>
<feature type="transmembrane region" description="Helical" evidence="9">
    <location>
        <begin position="267"/>
        <end position="283"/>
    </location>
</feature>
<dbReference type="GO" id="GO:0009103">
    <property type="term" value="P:lipopolysaccharide biosynthetic process"/>
    <property type="evidence" value="ECO:0007669"/>
    <property type="project" value="UniProtKB-ARBA"/>
</dbReference>
<evidence type="ECO:0000256" key="8">
    <source>
        <dbReference type="SAM" id="MobiDB-lite"/>
    </source>
</evidence>
<feature type="transmembrane region" description="Helical" evidence="9">
    <location>
        <begin position="319"/>
        <end position="349"/>
    </location>
</feature>
<feature type="compositionally biased region" description="Low complexity" evidence="8">
    <location>
        <begin position="26"/>
        <end position="42"/>
    </location>
</feature>
<keyword evidence="2" id="KW-1003">Cell membrane</keyword>
<feature type="transmembrane region" description="Helical" evidence="9">
    <location>
        <begin position="220"/>
        <end position="239"/>
    </location>
</feature>
<evidence type="ECO:0000256" key="9">
    <source>
        <dbReference type="SAM" id="Phobius"/>
    </source>
</evidence>
<feature type="transmembrane region" description="Helical" evidence="9">
    <location>
        <begin position="288"/>
        <end position="307"/>
    </location>
</feature>
<feature type="transmembrane region" description="Helical" evidence="9">
    <location>
        <begin position="415"/>
        <end position="434"/>
    </location>
</feature>
<dbReference type="PANTHER" id="PTHR33908">
    <property type="entry name" value="MANNOSYLTRANSFERASE YKCB-RELATED"/>
    <property type="match status" value="1"/>
</dbReference>
<comment type="caution">
    <text evidence="11">The sequence shown here is derived from an EMBL/GenBank/DDBJ whole genome shotgun (WGS) entry which is preliminary data.</text>
</comment>
<proteinExistence type="predicted"/>
<feature type="domain" description="Glycosyltransferase RgtA/B/C/D-like" evidence="10">
    <location>
        <begin position="217"/>
        <end position="378"/>
    </location>
</feature>
<feature type="transmembrane region" description="Helical" evidence="9">
    <location>
        <begin position="455"/>
        <end position="473"/>
    </location>
</feature>
<dbReference type="InterPro" id="IPR050297">
    <property type="entry name" value="LipidA_mod_glycosyltrf_83"/>
</dbReference>
<accession>A0A3P3FAW7</accession>
<evidence type="ECO:0000256" key="6">
    <source>
        <dbReference type="ARBA" id="ARBA00022989"/>
    </source>
</evidence>
<comment type="subcellular location">
    <subcellularLocation>
        <location evidence="1">Cell membrane</location>
        <topology evidence="1">Multi-pass membrane protein</topology>
    </subcellularLocation>
</comment>
<keyword evidence="12" id="KW-1185">Reference proteome</keyword>
<dbReference type="AlphaFoldDB" id="A0A3P3FAW7"/>
<reference evidence="11 12" key="1">
    <citation type="submission" date="2018-11" db="EMBL/GenBank/DDBJ databases">
        <title>the genome of Mesorhizobium tamadayense DSM 28320.</title>
        <authorList>
            <person name="Gao J."/>
        </authorList>
    </citation>
    <scope>NUCLEOTIDE SEQUENCE [LARGE SCALE GENOMIC DNA]</scope>
    <source>
        <strain evidence="11 12">DSM 28320</strain>
    </source>
</reference>
<evidence type="ECO:0000256" key="2">
    <source>
        <dbReference type="ARBA" id="ARBA00022475"/>
    </source>
</evidence>
<feature type="region of interest" description="Disordered" evidence="8">
    <location>
        <begin position="57"/>
        <end position="94"/>
    </location>
</feature>
<keyword evidence="5 9" id="KW-0812">Transmembrane</keyword>
<evidence type="ECO:0000256" key="3">
    <source>
        <dbReference type="ARBA" id="ARBA00022676"/>
    </source>
</evidence>
<keyword evidence="4 11" id="KW-0808">Transferase</keyword>
<feature type="compositionally biased region" description="Basic residues" evidence="8">
    <location>
        <begin position="1"/>
        <end position="11"/>
    </location>
</feature>
<sequence length="650" mass="70068">MARRASMRPARKCVAPRPPKALPPCAASSTASGASSAGSPRAAMRITCRSRWRRAMCRQPSRKTRAPACSRSRSSVAAVRPASMSSRPSTRAARRCEHKAIPGKVCRGFPSGIAKGKKPERQRLFGSRGWPAIKQPATHASDEKTTPLRLLEKWTDWLCDGRVGPFSAAVAFALAYCLVQIVAMTLLSHFVGTSVGVDDSEQLMAMQFLAAGYGSSQPPLYTWLGILAASLVGTSILALKIVKYALLAGGLIACFAAVRRLSYSNRAATAAMFGLLLFPQIVWEMQHALTHSVAVFCFSSLLLLAVVELQKRRSAAAYALLGLAAAAAMLSKYNVVIFLAALFLAALSLRETREAIFDRRFLISMVVAILACLPTFYWSLTHLGDLLAHSGGLGVAEGGSAAKTLSRGILGLGNAILNFAGLPVAIFAVAFFLARKEPAPTPEAAPWPEKLVWRAIAFALLITLVVVLAGGVTQFRDRWMLPVFVLLPAALAMRLDAMGERGRKTQATIVFVGAVIAILALPVSWYMHVHGGDNRGSIVRIDYASLQRQLTAEGPVGTVVSNWFWIGNLRLVDPDLVVLDDEIPDFAKSIREPAVLVLADDEEAASVIFDRITEAGYVMDTVHRHIAVPQLFGGMPRQVTITRLHKIGAP</sequence>
<feature type="transmembrane region" description="Helical" evidence="9">
    <location>
        <begin position="507"/>
        <end position="527"/>
    </location>
</feature>
<evidence type="ECO:0000313" key="11">
    <source>
        <dbReference type="EMBL" id="RRH95800.1"/>
    </source>
</evidence>
<evidence type="ECO:0000256" key="1">
    <source>
        <dbReference type="ARBA" id="ARBA00004651"/>
    </source>
</evidence>
<protein>
    <submittedName>
        <fullName evidence="11">Glycosyl transferase family 39</fullName>
    </submittedName>
</protein>
<evidence type="ECO:0000256" key="5">
    <source>
        <dbReference type="ARBA" id="ARBA00022692"/>
    </source>
</evidence>
<dbReference type="EMBL" id="RQXT01000034">
    <property type="protein sequence ID" value="RRH95800.1"/>
    <property type="molecule type" value="Genomic_DNA"/>
</dbReference>
<keyword evidence="3" id="KW-0328">Glycosyltransferase</keyword>
<dbReference type="InterPro" id="IPR038731">
    <property type="entry name" value="RgtA/B/C-like"/>
</dbReference>
<keyword evidence="7 9" id="KW-0472">Membrane</keyword>
<name>A0A3P3FAW7_9HYPH</name>
<evidence type="ECO:0000256" key="7">
    <source>
        <dbReference type="ARBA" id="ARBA00023136"/>
    </source>
</evidence>
<dbReference type="GO" id="GO:0005886">
    <property type="term" value="C:plasma membrane"/>
    <property type="evidence" value="ECO:0007669"/>
    <property type="project" value="UniProtKB-SubCell"/>
</dbReference>
<evidence type="ECO:0000256" key="4">
    <source>
        <dbReference type="ARBA" id="ARBA00022679"/>
    </source>
</evidence>
<dbReference type="GO" id="GO:0016763">
    <property type="term" value="F:pentosyltransferase activity"/>
    <property type="evidence" value="ECO:0007669"/>
    <property type="project" value="TreeGrafter"/>
</dbReference>
<dbReference type="PANTHER" id="PTHR33908:SF11">
    <property type="entry name" value="MEMBRANE PROTEIN"/>
    <property type="match status" value="1"/>
</dbReference>
<feature type="transmembrane region" description="Helical" evidence="9">
    <location>
        <begin position="361"/>
        <end position="380"/>
    </location>
</feature>
<feature type="compositionally biased region" description="Low complexity" evidence="8">
    <location>
        <begin position="66"/>
        <end position="89"/>
    </location>
</feature>
<dbReference type="Proteomes" id="UP000273786">
    <property type="component" value="Unassembled WGS sequence"/>
</dbReference>
<feature type="transmembrane region" description="Helical" evidence="9">
    <location>
        <begin position="168"/>
        <end position="191"/>
    </location>
</feature>